<evidence type="ECO:0000313" key="3">
    <source>
        <dbReference type="Proteomes" id="UP001597079"/>
    </source>
</evidence>
<name>A0ABW4JQM9_9BACL</name>
<proteinExistence type="predicted"/>
<protein>
    <recommendedName>
        <fullName evidence="1">HTH crp-type domain-containing protein</fullName>
    </recommendedName>
</protein>
<gene>
    <name evidence="2" type="ORF">ACFSB2_22600</name>
</gene>
<sequence>MPLTRLIIAFFCASTFETVARALKQFEAAKV</sequence>
<keyword evidence="3" id="KW-1185">Reference proteome</keyword>
<feature type="domain" description="HTH crp-type" evidence="1">
    <location>
        <begin position="1"/>
        <end position="31"/>
    </location>
</feature>
<dbReference type="InterPro" id="IPR012318">
    <property type="entry name" value="HTH_CRP"/>
</dbReference>
<dbReference type="Pfam" id="PF00325">
    <property type="entry name" value="Crp"/>
    <property type="match status" value="1"/>
</dbReference>
<dbReference type="EMBL" id="JBHUCX010000092">
    <property type="protein sequence ID" value="MFD1677455.1"/>
    <property type="molecule type" value="Genomic_DNA"/>
</dbReference>
<comment type="caution">
    <text evidence="2">The sequence shown here is derived from an EMBL/GenBank/DDBJ whole genome shotgun (WGS) entry which is preliminary data.</text>
</comment>
<reference evidence="3" key="1">
    <citation type="journal article" date="2019" name="Int. J. Syst. Evol. Microbiol.">
        <title>The Global Catalogue of Microorganisms (GCM) 10K type strain sequencing project: providing services to taxonomists for standard genome sequencing and annotation.</title>
        <authorList>
            <consortium name="The Broad Institute Genomics Platform"/>
            <consortium name="The Broad Institute Genome Sequencing Center for Infectious Disease"/>
            <person name="Wu L."/>
            <person name="Ma J."/>
        </authorList>
    </citation>
    <scope>NUCLEOTIDE SEQUENCE [LARGE SCALE GENOMIC DNA]</scope>
    <source>
        <strain evidence="3">CGMCC 1.12286</strain>
    </source>
</reference>
<evidence type="ECO:0000259" key="1">
    <source>
        <dbReference type="PROSITE" id="PS51063"/>
    </source>
</evidence>
<organism evidence="2 3">
    <name type="scientific">Alicyclobacillus fodiniaquatilis</name>
    <dbReference type="NCBI Taxonomy" id="1661150"/>
    <lineage>
        <taxon>Bacteria</taxon>
        <taxon>Bacillati</taxon>
        <taxon>Bacillota</taxon>
        <taxon>Bacilli</taxon>
        <taxon>Bacillales</taxon>
        <taxon>Alicyclobacillaceae</taxon>
        <taxon>Alicyclobacillus</taxon>
    </lineage>
</organism>
<dbReference type="Proteomes" id="UP001597079">
    <property type="component" value="Unassembled WGS sequence"/>
</dbReference>
<dbReference type="PROSITE" id="PS51063">
    <property type="entry name" value="HTH_CRP_2"/>
    <property type="match status" value="1"/>
</dbReference>
<evidence type="ECO:0000313" key="2">
    <source>
        <dbReference type="EMBL" id="MFD1677455.1"/>
    </source>
</evidence>
<accession>A0ABW4JQM9</accession>
<dbReference type="RefSeq" id="WP_377945466.1">
    <property type="nucleotide sequence ID" value="NZ_JBHUCX010000092.1"/>
</dbReference>